<dbReference type="Proteomes" id="UP001359559">
    <property type="component" value="Unassembled WGS sequence"/>
</dbReference>
<name>A0AAN9FLV7_CLITE</name>
<accession>A0AAN9FLV7</accession>
<comment type="caution">
    <text evidence="2">The sequence shown here is derived from an EMBL/GenBank/DDBJ whole genome shotgun (WGS) entry which is preliminary data.</text>
</comment>
<keyword evidence="1" id="KW-0812">Transmembrane</keyword>
<evidence type="ECO:0000313" key="2">
    <source>
        <dbReference type="EMBL" id="KAK7278867.1"/>
    </source>
</evidence>
<evidence type="ECO:0000313" key="3">
    <source>
        <dbReference type="Proteomes" id="UP001359559"/>
    </source>
</evidence>
<evidence type="ECO:0000256" key="1">
    <source>
        <dbReference type="SAM" id="Phobius"/>
    </source>
</evidence>
<gene>
    <name evidence="2" type="ORF">RJT34_23906</name>
</gene>
<dbReference type="AlphaFoldDB" id="A0AAN9FLV7"/>
<dbReference type="EMBL" id="JAYKXN010000006">
    <property type="protein sequence ID" value="KAK7278867.1"/>
    <property type="molecule type" value="Genomic_DNA"/>
</dbReference>
<proteinExistence type="predicted"/>
<keyword evidence="1" id="KW-0472">Membrane</keyword>
<feature type="transmembrane region" description="Helical" evidence="1">
    <location>
        <begin position="36"/>
        <end position="55"/>
    </location>
</feature>
<protein>
    <submittedName>
        <fullName evidence="2">Uncharacterized protein</fullName>
    </submittedName>
</protein>
<keyword evidence="1" id="KW-1133">Transmembrane helix</keyword>
<organism evidence="2 3">
    <name type="scientific">Clitoria ternatea</name>
    <name type="common">Butterfly pea</name>
    <dbReference type="NCBI Taxonomy" id="43366"/>
    <lineage>
        <taxon>Eukaryota</taxon>
        <taxon>Viridiplantae</taxon>
        <taxon>Streptophyta</taxon>
        <taxon>Embryophyta</taxon>
        <taxon>Tracheophyta</taxon>
        <taxon>Spermatophyta</taxon>
        <taxon>Magnoliopsida</taxon>
        <taxon>eudicotyledons</taxon>
        <taxon>Gunneridae</taxon>
        <taxon>Pentapetalae</taxon>
        <taxon>rosids</taxon>
        <taxon>fabids</taxon>
        <taxon>Fabales</taxon>
        <taxon>Fabaceae</taxon>
        <taxon>Papilionoideae</taxon>
        <taxon>50 kb inversion clade</taxon>
        <taxon>NPAAA clade</taxon>
        <taxon>indigoferoid/millettioid clade</taxon>
        <taxon>Phaseoleae</taxon>
        <taxon>Clitoria</taxon>
    </lineage>
</organism>
<reference evidence="2 3" key="1">
    <citation type="submission" date="2024-01" db="EMBL/GenBank/DDBJ databases">
        <title>The genomes of 5 underutilized Papilionoideae crops provide insights into root nodulation and disease resistance.</title>
        <authorList>
            <person name="Yuan L."/>
        </authorList>
    </citation>
    <scope>NUCLEOTIDE SEQUENCE [LARGE SCALE GENOMIC DNA]</scope>
    <source>
        <strain evidence="2">LY-2023</strain>
        <tissue evidence="2">Leaf</tissue>
    </source>
</reference>
<sequence length="77" mass="9134">MLNHHTNPLLTDRFDMIFRDTYCNIFLDIQHVCPTFLYLTFLPFPISLSSTFILVSHQTHNFLSIFHCLSLFNLLRS</sequence>
<keyword evidence="3" id="KW-1185">Reference proteome</keyword>